<keyword evidence="8 11" id="KW-0406">Ion transport</keyword>
<name>A0A7X5QTB1_9GAMM</name>
<dbReference type="PANTHER" id="PTHR10110:SF86">
    <property type="entry name" value="SODIUM_HYDROGEN EXCHANGER 7"/>
    <property type="match status" value="1"/>
</dbReference>
<comment type="function">
    <text evidence="11">Na(+)/H(+) antiporter that extrudes sodium in exchange for external protons.</text>
</comment>
<keyword evidence="9 11" id="KW-0472">Membrane</keyword>
<dbReference type="GO" id="GO:0051453">
    <property type="term" value="P:regulation of intracellular pH"/>
    <property type="evidence" value="ECO:0007669"/>
    <property type="project" value="TreeGrafter"/>
</dbReference>
<feature type="domain" description="Cation/H+ exchanger transmembrane" evidence="12">
    <location>
        <begin position="13"/>
        <end position="405"/>
    </location>
</feature>
<feature type="transmembrane region" description="Helical" evidence="11">
    <location>
        <begin position="213"/>
        <end position="230"/>
    </location>
</feature>
<dbReference type="Proteomes" id="UP000518878">
    <property type="component" value="Unassembled WGS sequence"/>
</dbReference>
<feature type="transmembrane region" description="Helical" evidence="11">
    <location>
        <begin position="236"/>
        <end position="254"/>
    </location>
</feature>
<dbReference type="Gene3D" id="6.10.140.1330">
    <property type="match status" value="1"/>
</dbReference>
<dbReference type="NCBIfam" id="TIGR00831">
    <property type="entry name" value="a_cpa1"/>
    <property type="match status" value="1"/>
</dbReference>
<evidence type="ECO:0000256" key="3">
    <source>
        <dbReference type="ARBA" id="ARBA00022449"/>
    </source>
</evidence>
<feature type="transmembrane region" description="Helical" evidence="11">
    <location>
        <begin position="83"/>
        <end position="107"/>
    </location>
</feature>
<gene>
    <name evidence="13" type="ORF">HBF32_06100</name>
</gene>
<evidence type="ECO:0000256" key="5">
    <source>
        <dbReference type="ARBA" id="ARBA00022692"/>
    </source>
</evidence>
<evidence type="ECO:0000256" key="7">
    <source>
        <dbReference type="ARBA" id="ARBA00023053"/>
    </source>
</evidence>
<feature type="transmembrane region" description="Helical" evidence="11">
    <location>
        <begin position="157"/>
        <end position="176"/>
    </location>
</feature>
<dbReference type="InterPro" id="IPR018422">
    <property type="entry name" value="Cation/H_exchanger_CPA1"/>
</dbReference>
<keyword evidence="3 11" id="KW-0050">Antiport</keyword>
<dbReference type="InterPro" id="IPR006153">
    <property type="entry name" value="Cation/H_exchanger_TM"/>
</dbReference>
<feature type="transmembrane region" description="Helical" evidence="11">
    <location>
        <begin position="182"/>
        <end position="206"/>
    </location>
</feature>
<evidence type="ECO:0000256" key="10">
    <source>
        <dbReference type="ARBA" id="ARBA00023201"/>
    </source>
</evidence>
<keyword evidence="14" id="KW-1185">Reference proteome</keyword>
<keyword evidence="7 11" id="KW-0915">Sodium</keyword>
<keyword evidence="5 11" id="KW-0812">Transmembrane</keyword>
<comment type="caution">
    <text evidence="13">The sequence shown here is derived from an EMBL/GenBank/DDBJ whole genome shotgun (WGS) entry which is preliminary data.</text>
</comment>
<organism evidence="13 14">
    <name type="scientific">Luteibacter yeojuensis</name>
    <dbReference type="NCBI Taxonomy" id="345309"/>
    <lineage>
        <taxon>Bacteria</taxon>
        <taxon>Pseudomonadati</taxon>
        <taxon>Pseudomonadota</taxon>
        <taxon>Gammaproteobacteria</taxon>
        <taxon>Lysobacterales</taxon>
        <taxon>Rhodanobacteraceae</taxon>
        <taxon>Luteibacter</taxon>
    </lineage>
</organism>
<feature type="transmembrane region" description="Helical" evidence="11">
    <location>
        <begin position="6"/>
        <end position="24"/>
    </location>
</feature>
<keyword evidence="6 11" id="KW-1133">Transmembrane helix</keyword>
<evidence type="ECO:0000256" key="2">
    <source>
        <dbReference type="ARBA" id="ARBA00022448"/>
    </source>
</evidence>
<evidence type="ECO:0000256" key="6">
    <source>
        <dbReference type="ARBA" id="ARBA00022989"/>
    </source>
</evidence>
<feature type="transmembrane region" description="Helical" evidence="11">
    <location>
        <begin position="113"/>
        <end position="136"/>
    </location>
</feature>
<dbReference type="GO" id="GO:0015386">
    <property type="term" value="F:potassium:proton antiporter activity"/>
    <property type="evidence" value="ECO:0007669"/>
    <property type="project" value="TreeGrafter"/>
</dbReference>
<reference evidence="13 14" key="1">
    <citation type="journal article" date="2006" name="Int. J. Syst. Evol. Microbiol.">
        <title>Dyella yeojuensis sp. nov., isolated from greenhouse soil in Korea.</title>
        <authorList>
            <person name="Kim B.Y."/>
            <person name="Weon H.Y."/>
            <person name="Lee K.H."/>
            <person name="Seok S.J."/>
            <person name="Kwon S.W."/>
            <person name="Go S.J."/>
            <person name="Stackebrandt E."/>
        </authorList>
    </citation>
    <scope>NUCLEOTIDE SEQUENCE [LARGE SCALE GENOMIC DNA]</scope>
    <source>
        <strain evidence="13 14">DSM 17673</strain>
    </source>
</reference>
<feature type="transmembrane region" description="Helical" evidence="11">
    <location>
        <begin position="382"/>
        <end position="403"/>
    </location>
</feature>
<dbReference type="GO" id="GO:0098719">
    <property type="term" value="P:sodium ion import across plasma membrane"/>
    <property type="evidence" value="ECO:0007669"/>
    <property type="project" value="TreeGrafter"/>
</dbReference>
<evidence type="ECO:0000256" key="8">
    <source>
        <dbReference type="ARBA" id="ARBA00023065"/>
    </source>
</evidence>
<dbReference type="InterPro" id="IPR004705">
    <property type="entry name" value="Cation/H_exchanger_CPA1_bac"/>
</dbReference>
<keyword evidence="11" id="KW-0997">Cell inner membrane</keyword>
<feature type="transmembrane region" description="Helical" evidence="11">
    <location>
        <begin position="306"/>
        <end position="330"/>
    </location>
</feature>
<dbReference type="RefSeq" id="WP_166698817.1">
    <property type="nucleotide sequence ID" value="NZ_JAAQTL010000001.1"/>
</dbReference>
<evidence type="ECO:0000313" key="13">
    <source>
        <dbReference type="EMBL" id="NID15040.1"/>
    </source>
</evidence>
<evidence type="ECO:0000256" key="11">
    <source>
        <dbReference type="RuleBase" id="RU366002"/>
    </source>
</evidence>
<dbReference type="GO" id="GO:0005886">
    <property type="term" value="C:plasma membrane"/>
    <property type="evidence" value="ECO:0007669"/>
    <property type="project" value="UniProtKB-SubCell"/>
</dbReference>
<dbReference type="PANTHER" id="PTHR10110">
    <property type="entry name" value="SODIUM/HYDROGEN EXCHANGER"/>
    <property type="match status" value="1"/>
</dbReference>
<evidence type="ECO:0000256" key="4">
    <source>
        <dbReference type="ARBA" id="ARBA00022475"/>
    </source>
</evidence>
<dbReference type="GO" id="GO:0015385">
    <property type="term" value="F:sodium:proton antiporter activity"/>
    <property type="evidence" value="ECO:0007669"/>
    <property type="project" value="InterPro"/>
</dbReference>
<feature type="transmembrane region" description="Helical" evidence="11">
    <location>
        <begin position="57"/>
        <end position="76"/>
    </location>
</feature>
<comment type="similarity">
    <text evidence="11">Belongs to the monovalent cation:proton antiporter 1 (CPA1) transporter (TC 2.A.36) family.</text>
</comment>
<keyword evidence="2 11" id="KW-0813">Transport</keyword>
<dbReference type="Pfam" id="PF00999">
    <property type="entry name" value="Na_H_Exchanger"/>
    <property type="match status" value="1"/>
</dbReference>
<evidence type="ECO:0000259" key="12">
    <source>
        <dbReference type="Pfam" id="PF00999"/>
    </source>
</evidence>
<dbReference type="EMBL" id="JAAQTL010000001">
    <property type="protein sequence ID" value="NID15040.1"/>
    <property type="molecule type" value="Genomic_DNA"/>
</dbReference>
<protein>
    <submittedName>
        <fullName evidence="13">Na+/H+ antiporter</fullName>
    </submittedName>
</protein>
<sequence length="532" mass="57264">MASTETFKFILVLLVAILALELIARRLRLPSAAALLAGGIGIAFLPGMPEVRFDPELVLTVFLPPLLMDGAFYTVWSEFRKYLGGILWLAVGAVVFTTFAVGVTVHWALPSLPWAACFALGAVVSPPDAIAAKAVLDKVRLPRRLMVLLEGESLLNDATGLVLFRFAVAAALTGAFSMQDALLSFVGLSVGGVAAGLVVGGILVFALRRIDHVFLTITAACLSPWAAYIGGESVHVSGVISVVTCGIIFGWYQHDVFTANVRVRSTAFWQVLIFLLEALVFILIGFSLRGVVERLGGIGNAVGTLGIPILAVLGAVILSRFVWIYATDYLRVPLARMVGRKPLPASPRASFLLGWAGMRGVVTLAIALSLPEAMPGRDLTLAAAFAVILVTVVIQGSTVGAVIRWLGLEGERHVDTTYLSEPQASLLVEGAQLEAVKARAYDDEGRLVHPRLLEQYTYRVSVLERYNATPEAFAGGREAHYDLVLAAIAAGRAELLRLHRSGRIHDEVLHYLERDLDLQQIEAENDRQSPGS</sequence>
<keyword evidence="4" id="KW-1003">Cell membrane</keyword>
<accession>A0A7X5QTB1</accession>
<feature type="transmembrane region" description="Helical" evidence="11">
    <location>
        <begin position="266"/>
        <end position="286"/>
    </location>
</feature>
<feature type="transmembrane region" description="Helical" evidence="11">
    <location>
        <begin position="351"/>
        <end position="370"/>
    </location>
</feature>
<keyword evidence="10 11" id="KW-0739">Sodium transport</keyword>
<proteinExistence type="inferred from homology"/>
<comment type="subcellular location">
    <subcellularLocation>
        <location evidence="11">Cell inner membrane</location>
        <topology evidence="11">Multi-pass membrane protein</topology>
    </subcellularLocation>
    <subcellularLocation>
        <location evidence="1">Cell membrane</location>
        <topology evidence="1">Multi-pass membrane protein</topology>
    </subcellularLocation>
</comment>
<evidence type="ECO:0000256" key="9">
    <source>
        <dbReference type="ARBA" id="ARBA00023136"/>
    </source>
</evidence>
<evidence type="ECO:0000256" key="1">
    <source>
        <dbReference type="ARBA" id="ARBA00004651"/>
    </source>
</evidence>
<dbReference type="AlphaFoldDB" id="A0A7X5QTB1"/>
<evidence type="ECO:0000313" key="14">
    <source>
        <dbReference type="Proteomes" id="UP000518878"/>
    </source>
</evidence>